<protein>
    <submittedName>
        <fullName evidence="1">Non-ribosomal peptide synthetase</fullName>
    </submittedName>
</protein>
<organism evidence="1 2">
    <name type="scientific">Acetobacter orientalis</name>
    <dbReference type="NCBI Taxonomy" id="146474"/>
    <lineage>
        <taxon>Bacteria</taxon>
        <taxon>Pseudomonadati</taxon>
        <taxon>Pseudomonadota</taxon>
        <taxon>Alphaproteobacteria</taxon>
        <taxon>Acetobacterales</taxon>
        <taxon>Acetobacteraceae</taxon>
        <taxon>Acetobacter</taxon>
    </lineage>
</organism>
<gene>
    <name evidence="1" type="ORF">AcetOrient_orf03544</name>
</gene>
<dbReference type="EMBL" id="AP018515">
    <property type="protein sequence ID" value="BBC80700.1"/>
    <property type="molecule type" value="Genomic_DNA"/>
</dbReference>
<name>A0A2Z5ZJA9_9PROT</name>
<dbReference type="AlphaFoldDB" id="A0A2Z5ZJA9"/>
<proteinExistence type="predicted"/>
<sequence>MLWALCARQNAGVLMPACAGFCVVWGKEPSIFSGVPFFVTGARHDKTDGP</sequence>
<accession>A0A2Z5ZJA9</accession>
<evidence type="ECO:0000313" key="1">
    <source>
        <dbReference type="EMBL" id="BBC80700.1"/>
    </source>
</evidence>
<reference evidence="1 2" key="1">
    <citation type="submission" date="2018-02" db="EMBL/GenBank/DDBJ databases">
        <title>Acetobacter orientalis genome.</title>
        <authorList>
            <person name="Nakashima N."/>
            <person name="Tamura T."/>
        </authorList>
    </citation>
    <scope>NUCLEOTIDE SEQUENCE [LARGE SCALE GENOMIC DNA]</scope>
    <source>
        <strain evidence="1 2">FAN1</strain>
    </source>
</reference>
<dbReference type="KEGG" id="aot:AcetOri_orf03544"/>
<evidence type="ECO:0000313" key="2">
    <source>
        <dbReference type="Proteomes" id="UP000270034"/>
    </source>
</evidence>
<dbReference type="Proteomes" id="UP000270034">
    <property type="component" value="Chromosome"/>
</dbReference>